<dbReference type="STRING" id="658057.SAMN04488032_109133"/>
<dbReference type="Proteomes" id="UP000193307">
    <property type="component" value="Unassembled WGS sequence"/>
</dbReference>
<dbReference type="InterPro" id="IPR013762">
    <property type="entry name" value="Integrase-like_cat_sf"/>
</dbReference>
<name>A0A1Y5T8E1_9RHOB</name>
<dbReference type="AlphaFoldDB" id="A0A1Y5T8E1"/>
<accession>A0A1Y5T8E1</accession>
<dbReference type="GO" id="GO:0006310">
    <property type="term" value="P:DNA recombination"/>
    <property type="evidence" value="ECO:0007669"/>
    <property type="project" value="UniProtKB-KW"/>
</dbReference>
<evidence type="ECO:0000313" key="3">
    <source>
        <dbReference type="Proteomes" id="UP000193307"/>
    </source>
</evidence>
<keyword evidence="3" id="KW-1185">Reference proteome</keyword>
<dbReference type="SUPFAM" id="SSF56349">
    <property type="entry name" value="DNA breaking-rejoining enzymes"/>
    <property type="match status" value="1"/>
</dbReference>
<dbReference type="GO" id="GO:0003677">
    <property type="term" value="F:DNA binding"/>
    <property type="evidence" value="ECO:0007669"/>
    <property type="project" value="InterPro"/>
</dbReference>
<evidence type="ECO:0000256" key="1">
    <source>
        <dbReference type="ARBA" id="ARBA00023172"/>
    </source>
</evidence>
<dbReference type="EMBL" id="FWFW01000009">
    <property type="protein sequence ID" value="SLN54682.1"/>
    <property type="molecule type" value="Genomic_DNA"/>
</dbReference>
<protein>
    <recommendedName>
        <fullName evidence="4">Phage integrase family protein</fullName>
    </recommendedName>
</protein>
<gene>
    <name evidence="2" type="ORF">PAM7971_02824</name>
</gene>
<reference evidence="2 3" key="1">
    <citation type="submission" date="2017-03" db="EMBL/GenBank/DDBJ databases">
        <authorList>
            <person name="Afonso C.L."/>
            <person name="Miller P.J."/>
            <person name="Scott M.A."/>
            <person name="Spackman E."/>
            <person name="Goraichik I."/>
            <person name="Dimitrov K.M."/>
            <person name="Suarez D.L."/>
            <person name="Swayne D.E."/>
        </authorList>
    </citation>
    <scope>NUCLEOTIDE SEQUENCE [LARGE SCALE GENOMIC DNA]</scope>
    <source>
        <strain evidence="2 3">CECT 7971</strain>
    </source>
</reference>
<dbReference type="GO" id="GO:0015074">
    <property type="term" value="P:DNA integration"/>
    <property type="evidence" value="ECO:0007669"/>
    <property type="project" value="InterPro"/>
</dbReference>
<organism evidence="2 3">
    <name type="scientific">Pacificibacter marinus</name>
    <dbReference type="NCBI Taxonomy" id="658057"/>
    <lineage>
        <taxon>Bacteria</taxon>
        <taxon>Pseudomonadati</taxon>
        <taxon>Pseudomonadota</taxon>
        <taxon>Alphaproteobacteria</taxon>
        <taxon>Rhodobacterales</taxon>
        <taxon>Roseobacteraceae</taxon>
        <taxon>Pacificibacter</taxon>
    </lineage>
</organism>
<dbReference type="Gene3D" id="1.10.443.10">
    <property type="entry name" value="Intergrase catalytic core"/>
    <property type="match status" value="1"/>
</dbReference>
<dbReference type="InterPro" id="IPR011010">
    <property type="entry name" value="DNA_brk_join_enz"/>
</dbReference>
<evidence type="ECO:0008006" key="4">
    <source>
        <dbReference type="Google" id="ProtNLM"/>
    </source>
</evidence>
<evidence type="ECO:0000313" key="2">
    <source>
        <dbReference type="EMBL" id="SLN54682.1"/>
    </source>
</evidence>
<proteinExistence type="predicted"/>
<sequence length="622" mass="70583">MFDSFLLLKPALPDDIVSRYFEHYLKNCISELNRQVNFSRMKGRYSDFNERILNLLPIIYQSFLERGIRKKFPMNDIDPTWDKETLDTLLHLYAVEARKAFSKPTTDRLCSTFTDLTNEVINDQEHLAQLRGSHFRARLQALQKFQLGSESHVDNGELKTVSHTKHLATACVGTTPEENPALSASLPAAPSAISTKTPEIPQNFGASATSKNICKTMKTLEEYFYDEQEYAELATPEEWSNNIAHIFWRSAVDNNMSNDVKKQRGSDIRRFMFITGIANVTDIRQAHLAHWSDSLKKFPKNFLRSSKDAHRTVEEVYLNGKHMAANELGLDASTRRRHVKSVELVIARAKAEGIPLPDLDTKNLKPKKKSSRNKHKARAVFRIDEARKLFSHTIWTGAHSAGRRHEQGTTVVQDGKYWIPLILAYTGARRAEISGMLASDVQVIEGIPALVIQSNVYRGIKGEAADINEDDKLTRVVPIHSHLIELGFLEYAGSIAKKGHKLLFPDVVPVPRKGSKRSKAEDPALSVEKFGERFDDAWRKAMNISLDDNPRKLCIHSLRHYVNHTLLHCNDVLGVTRTDLVGHIDNDEKEGTNTSTYRDETPLSVKREAIEKLPRLMSVYHT</sequence>
<keyword evidence="1" id="KW-0233">DNA recombination</keyword>